<gene>
    <name evidence="2" type="ORF">BDV96DRAFT_497376</name>
</gene>
<name>A0A6A5Z1R5_9PLEO</name>
<protein>
    <submittedName>
        <fullName evidence="2">Mitotic checkpoint regulator, MAD2B-interacting-domain-containing protein</fullName>
    </submittedName>
</protein>
<feature type="region of interest" description="Disordered" evidence="1">
    <location>
        <begin position="1"/>
        <end position="83"/>
    </location>
</feature>
<feature type="region of interest" description="Disordered" evidence="1">
    <location>
        <begin position="105"/>
        <end position="229"/>
    </location>
</feature>
<reference evidence="2" key="1">
    <citation type="journal article" date="2020" name="Stud. Mycol.">
        <title>101 Dothideomycetes genomes: a test case for predicting lifestyles and emergence of pathogens.</title>
        <authorList>
            <person name="Haridas S."/>
            <person name="Albert R."/>
            <person name="Binder M."/>
            <person name="Bloem J."/>
            <person name="Labutti K."/>
            <person name="Salamov A."/>
            <person name="Andreopoulos B."/>
            <person name="Baker S."/>
            <person name="Barry K."/>
            <person name="Bills G."/>
            <person name="Bluhm B."/>
            <person name="Cannon C."/>
            <person name="Castanera R."/>
            <person name="Culley D."/>
            <person name="Daum C."/>
            <person name="Ezra D."/>
            <person name="Gonzalez J."/>
            <person name="Henrissat B."/>
            <person name="Kuo A."/>
            <person name="Liang C."/>
            <person name="Lipzen A."/>
            <person name="Lutzoni F."/>
            <person name="Magnuson J."/>
            <person name="Mondo S."/>
            <person name="Nolan M."/>
            <person name="Ohm R."/>
            <person name="Pangilinan J."/>
            <person name="Park H.-J."/>
            <person name="Ramirez L."/>
            <person name="Alfaro M."/>
            <person name="Sun H."/>
            <person name="Tritt A."/>
            <person name="Yoshinaga Y."/>
            <person name="Zwiers L.-H."/>
            <person name="Turgeon B."/>
            <person name="Goodwin S."/>
            <person name="Spatafora J."/>
            <person name="Crous P."/>
            <person name="Grigoriev I."/>
        </authorList>
    </citation>
    <scope>NUCLEOTIDE SEQUENCE</scope>
    <source>
        <strain evidence="2">CBS 627.86</strain>
    </source>
</reference>
<dbReference type="OrthoDB" id="2555634at2759"/>
<feature type="region of interest" description="Disordered" evidence="1">
    <location>
        <begin position="339"/>
        <end position="359"/>
    </location>
</feature>
<proteinExistence type="predicted"/>
<accession>A0A6A5Z1R5</accession>
<dbReference type="InterPro" id="IPR018800">
    <property type="entry name" value="PRCC"/>
</dbReference>
<organism evidence="2 3">
    <name type="scientific">Lophiotrema nucula</name>
    <dbReference type="NCBI Taxonomy" id="690887"/>
    <lineage>
        <taxon>Eukaryota</taxon>
        <taxon>Fungi</taxon>
        <taxon>Dikarya</taxon>
        <taxon>Ascomycota</taxon>
        <taxon>Pezizomycotina</taxon>
        <taxon>Dothideomycetes</taxon>
        <taxon>Pleosporomycetidae</taxon>
        <taxon>Pleosporales</taxon>
        <taxon>Lophiotremataceae</taxon>
        <taxon>Lophiotrema</taxon>
    </lineage>
</organism>
<sequence length="359" mass="37814">MNLLGYSDSEGSDDDAPQAPRPAAKPAPKPSFQKVIDRSQPGKIKLNLPAPTQQKANKDDIEADAPPAKKQRTGGGAFGGFNAMLPAPKKANATVPAAPETGEEGAMLAGKRGPSPSPAIESPKAGVSNVEADAKPAKKPVKFMPLSVARGKKKRPAIAAAPVPIQGETKSSSGQSAVNSTPAARPKVSLFGAAQPDQGTTLAGASGGEYKPLLHGQEEDEEEAGVPDEAFDQTNGYEAQSHQALRAAPTGQQNLTDIAAELNLSESERRQLFGRRGRGDHLSGVNIVDFNIDREYAHNEEVRQQGETVQHNALKSISGTGKNSLRSLINVAVTQKDALEDHFAQGKKNKREAGSKYGW</sequence>
<dbReference type="Pfam" id="PF10253">
    <property type="entry name" value="PRCC"/>
    <property type="match status" value="1"/>
</dbReference>
<evidence type="ECO:0000313" key="3">
    <source>
        <dbReference type="Proteomes" id="UP000799770"/>
    </source>
</evidence>
<dbReference type="PANTHER" id="PTHR13621">
    <property type="entry name" value="PROLINE-RICH PROTEIN PRCC"/>
    <property type="match status" value="1"/>
</dbReference>
<feature type="compositionally biased region" description="Polar residues" evidence="1">
    <location>
        <begin position="168"/>
        <end position="182"/>
    </location>
</feature>
<evidence type="ECO:0000256" key="1">
    <source>
        <dbReference type="SAM" id="MobiDB-lite"/>
    </source>
</evidence>
<evidence type="ECO:0000313" key="2">
    <source>
        <dbReference type="EMBL" id="KAF2112797.1"/>
    </source>
</evidence>
<dbReference type="GO" id="GO:0005634">
    <property type="term" value="C:nucleus"/>
    <property type="evidence" value="ECO:0007669"/>
    <property type="project" value="TreeGrafter"/>
</dbReference>
<dbReference type="PANTHER" id="PTHR13621:SF2">
    <property type="entry name" value="PROLINE-RICH PROTEIN PRCC"/>
    <property type="match status" value="1"/>
</dbReference>
<dbReference type="Proteomes" id="UP000799770">
    <property type="component" value="Unassembled WGS sequence"/>
</dbReference>
<dbReference type="AlphaFoldDB" id="A0A6A5Z1R5"/>
<dbReference type="EMBL" id="ML977330">
    <property type="protein sequence ID" value="KAF2112797.1"/>
    <property type="molecule type" value="Genomic_DNA"/>
</dbReference>
<feature type="compositionally biased region" description="Pro residues" evidence="1">
    <location>
        <begin position="19"/>
        <end position="29"/>
    </location>
</feature>
<feature type="compositionally biased region" description="Acidic residues" evidence="1">
    <location>
        <begin position="218"/>
        <end position="229"/>
    </location>
</feature>
<keyword evidence="3" id="KW-1185">Reference proteome</keyword>